<comment type="caution">
    <text evidence="7">The sequence shown here is derived from an EMBL/GenBank/DDBJ whole genome shotgun (WGS) entry which is preliminary data.</text>
</comment>
<dbReference type="Pfam" id="PF00005">
    <property type="entry name" value="ABC_tran"/>
    <property type="match status" value="2"/>
</dbReference>
<reference evidence="7" key="2">
    <citation type="submission" date="2021-01" db="EMBL/GenBank/DDBJ databases">
        <authorList>
            <person name="Mieszkin S."/>
            <person name="Pouder E."/>
            <person name="Alain K."/>
        </authorList>
    </citation>
    <scope>NUCLEOTIDE SEQUENCE</scope>
    <source>
        <strain evidence="7">HW T2.11</strain>
    </source>
</reference>
<dbReference type="SMART" id="SM00382">
    <property type="entry name" value="AAA"/>
    <property type="match status" value="2"/>
</dbReference>
<accession>A0A963YUQ1</accession>
<evidence type="ECO:0000256" key="4">
    <source>
        <dbReference type="ARBA" id="ARBA00022741"/>
    </source>
</evidence>
<protein>
    <submittedName>
        <fullName evidence="7">Sugar ABC transporter ATP-binding protein</fullName>
    </submittedName>
</protein>
<keyword evidence="4" id="KW-0547">Nucleotide-binding</keyword>
<dbReference type="InterPro" id="IPR017871">
    <property type="entry name" value="ABC_transporter-like_CS"/>
</dbReference>
<feature type="domain" description="ABC transporter" evidence="6">
    <location>
        <begin position="263"/>
        <end position="505"/>
    </location>
</feature>
<dbReference type="PROSITE" id="PS00211">
    <property type="entry name" value="ABC_TRANSPORTER_1"/>
    <property type="match status" value="1"/>
</dbReference>
<sequence>MTDHLPLPPGRVTARRISKSFGGVPALAGVDLEPRPGRVLGLLGANGSGKSTLCRIIAGEMAPDGGELLLDGEAVRFATPKDGVRHGIVIAHQHPSLAPDLPVWENLFLGMERCGLGGFVSRAGSRRAAWHMLQAVGLDIDIDQPVERLSAAEQQLVEIARALSREPRLLILDEPTAALSAALVERLFAHVRALAASGTAIIFISHRLQEVEALCDDLVVLRNGHRVGSWELDGSLDEARVLDLLTGDSDVASRARDRKPQAAREVVLTLEGLAAGTALRGVDLDLHSGEILGLAGLQGQGQEQLLDAVAGFRRKDSGRIVHRGRALSPRRPRDMIRRGICLVPNDRHRQGLFMNETVGENLAAVSVAMQPQPWRLRRRALRDFVQRAIPRLLIKTRGPAQPVATLSGGNQQKVVIGKWLDGSVDVLLLSDPTKGVDLRARREIYDTIADLVAGGSAALVYASDIHELLHHCDRILVMFEGRIVEALSGSAMTEQRVIAASFGRVA</sequence>
<evidence type="ECO:0000313" key="7">
    <source>
        <dbReference type="EMBL" id="MCB8877089.1"/>
    </source>
</evidence>
<evidence type="ECO:0000313" key="8">
    <source>
        <dbReference type="Proteomes" id="UP000708298"/>
    </source>
</evidence>
<dbReference type="EMBL" id="JAESVB010000010">
    <property type="protein sequence ID" value="MCB8877089.1"/>
    <property type="molecule type" value="Genomic_DNA"/>
</dbReference>
<keyword evidence="2" id="KW-0762">Sugar transport</keyword>
<dbReference type="AlphaFoldDB" id="A0A963YUQ1"/>
<dbReference type="InterPro" id="IPR003439">
    <property type="entry name" value="ABC_transporter-like_ATP-bd"/>
</dbReference>
<dbReference type="InterPro" id="IPR050107">
    <property type="entry name" value="ABC_carbohydrate_import_ATPase"/>
</dbReference>
<dbReference type="GO" id="GO:0016887">
    <property type="term" value="F:ATP hydrolysis activity"/>
    <property type="evidence" value="ECO:0007669"/>
    <property type="project" value="InterPro"/>
</dbReference>
<dbReference type="Proteomes" id="UP000708298">
    <property type="component" value="Unassembled WGS sequence"/>
</dbReference>
<keyword evidence="8" id="KW-1185">Reference proteome</keyword>
<keyword evidence="5 7" id="KW-0067">ATP-binding</keyword>
<evidence type="ECO:0000256" key="2">
    <source>
        <dbReference type="ARBA" id="ARBA00022597"/>
    </source>
</evidence>
<dbReference type="PANTHER" id="PTHR43790:SF9">
    <property type="entry name" value="GALACTOFURANOSE TRANSPORTER ATP-BINDING PROTEIN YTFR"/>
    <property type="match status" value="1"/>
</dbReference>
<dbReference type="CDD" id="cd03215">
    <property type="entry name" value="ABC_Carb_Monos_II"/>
    <property type="match status" value="1"/>
</dbReference>
<organism evidence="7 8">
    <name type="scientific">Acidisoma silvae</name>
    <dbReference type="NCBI Taxonomy" id="2802396"/>
    <lineage>
        <taxon>Bacteria</taxon>
        <taxon>Pseudomonadati</taxon>
        <taxon>Pseudomonadota</taxon>
        <taxon>Alphaproteobacteria</taxon>
        <taxon>Acetobacterales</taxon>
        <taxon>Acidocellaceae</taxon>
        <taxon>Acidisoma</taxon>
    </lineage>
</organism>
<keyword evidence="1" id="KW-0813">Transport</keyword>
<dbReference type="RefSeq" id="WP_227322746.1">
    <property type="nucleotide sequence ID" value="NZ_JAESVB010000010.1"/>
</dbReference>
<gene>
    <name evidence="7" type="ORF">ASILVAE211_17980</name>
</gene>
<dbReference type="PANTHER" id="PTHR43790">
    <property type="entry name" value="CARBOHYDRATE TRANSPORT ATP-BINDING PROTEIN MG119-RELATED"/>
    <property type="match status" value="1"/>
</dbReference>
<evidence type="ECO:0000256" key="5">
    <source>
        <dbReference type="ARBA" id="ARBA00022840"/>
    </source>
</evidence>
<dbReference type="InterPro" id="IPR027417">
    <property type="entry name" value="P-loop_NTPase"/>
</dbReference>
<dbReference type="CDD" id="cd03216">
    <property type="entry name" value="ABC_Carb_Monos_I"/>
    <property type="match status" value="1"/>
</dbReference>
<feature type="domain" description="ABC transporter" evidence="6">
    <location>
        <begin position="12"/>
        <end position="248"/>
    </location>
</feature>
<evidence type="ECO:0000256" key="1">
    <source>
        <dbReference type="ARBA" id="ARBA00022448"/>
    </source>
</evidence>
<dbReference type="SUPFAM" id="SSF52540">
    <property type="entry name" value="P-loop containing nucleoside triphosphate hydrolases"/>
    <property type="match status" value="2"/>
</dbReference>
<dbReference type="GO" id="GO:0005524">
    <property type="term" value="F:ATP binding"/>
    <property type="evidence" value="ECO:0007669"/>
    <property type="project" value="UniProtKB-KW"/>
</dbReference>
<name>A0A963YUQ1_9PROT</name>
<dbReference type="Gene3D" id="3.40.50.300">
    <property type="entry name" value="P-loop containing nucleotide triphosphate hydrolases"/>
    <property type="match status" value="2"/>
</dbReference>
<dbReference type="PROSITE" id="PS50893">
    <property type="entry name" value="ABC_TRANSPORTER_2"/>
    <property type="match status" value="2"/>
</dbReference>
<reference evidence="7" key="1">
    <citation type="journal article" date="2021" name="Microorganisms">
        <title>Acidisoma silvae sp. nov. and Acidisomacellulosilytica sp. nov., Two Acidophilic Bacteria Isolated from Decaying Wood, Hydrolyzing Cellulose and Producing Poly-3-hydroxybutyrate.</title>
        <authorList>
            <person name="Mieszkin S."/>
            <person name="Pouder E."/>
            <person name="Uroz S."/>
            <person name="Simon-Colin C."/>
            <person name="Alain K."/>
        </authorList>
    </citation>
    <scope>NUCLEOTIDE SEQUENCE</scope>
    <source>
        <strain evidence="7">HW T2.11</strain>
    </source>
</reference>
<evidence type="ECO:0000259" key="6">
    <source>
        <dbReference type="PROSITE" id="PS50893"/>
    </source>
</evidence>
<evidence type="ECO:0000256" key="3">
    <source>
        <dbReference type="ARBA" id="ARBA00022737"/>
    </source>
</evidence>
<proteinExistence type="predicted"/>
<dbReference type="InterPro" id="IPR003593">
    <property type="entry name" value="AAA+_ATPase"/>
</dbReference>
<keyword evidence="3" id="KW-0677">Repeat</keyword>